<feature type="transmembrane region" description="Helical" evidence="1">
    <location>
        <begin position="669"/>
        <end position="690"/>
    </location>
</feature>
<feature type="transmembrane region" description="Helical" evidence="1">
    <location>
        <begin position="551"/>
        <end position="570"/>
    </location>
</feature>
<gene>
    <name evidence="2" type="ORF">F8153_11610</name>
</gene>
<dbReference type="Proteomes" id="UP000465601">
    <property type="component" value="Unassembled WGS sequence"/>
</dbReference>
<keyword evidence="3" id="KW-1185">Reference proteome</keyword>
<feature type="transmembrane region" description="Helical" evidence="1">
    <location>
        <begin position="640"/>
        <end position="657"/>
    </location>
</feature>
<feature type="transmembrane region" description="Helical" evidence="1">
    <location>
        <begin position="577"/>
        <end position="599"/>
    </location>
</feature>
<keyword evidence="1" id="KW-0472">Membrane</keyword>
<evidence type="ECO:0000256" key="1">
    <source>
        <dbReference type="SAM" id="Phobius"/>
    </source>
</evidence>
<feature type="transmembrane region" description="Helical" evidence="1">
    <location>
        <begin position="432"/>
        <end position="450"/>
    </location>
</feature>
<keyword evidence="1" id="KW-0812">Transmembrane</keyword>
<feature type="transmembrane region" description="Helical" evidence="1">
    <location>
        <begin position="696"/>
        <end position="720"/>
    </location>
</feature>
<evidence type="ECO:0000313" key="3">
    <source>
        <dbReference type="Proteomes" id="UP000465601"/>
    </source>
</evidence>
<protein>
    <submittedName>
        <fullName evidence="2">Uncharacterized protein</fullName>
    </submittedName>
</protein>
<organism evidence="2 3">
    <name type="scientific">Alkaliphilus serpentinus</name>
    <dbReference type="NCBI Taxonomy" id="1482731"/>
    <lineage>
        <taxon>Bacteria</taxon>
        <taxon>Bacillati</taxon>
        <taxon>Bacillota</taxon>
        <taxon>Clostridia</taxon>
        <taxon>Peptostreptococcales</taxon>
        <taxon>Natronincolaceae</taxon>
        <taxon>Alkaliphilus</taxon>
    </lineage>
</organism>
<accession>A0A833M6K3</accession>
<keyword evidence="1" id="KW-1133">Transmembrane helix</keyword>
<evidence type="ECO:0000313" key="2">
    <source>
        <dbReference type="EMBL" id="KAB3527623.1"/>
    </source>
</evidence>
<sequence length="737" mass="81734">MKVSKIAILILTMVLFTTCISYGNEVKENNKEKIIMVVINRVDFLDLYAMDQSRLLIDHGYIGLMNTKVSGGNSQYKAYATIGWGTRSEATRTSSIFSDVDDEVVKIFERRTGTTIDNKGVINLNINQLIQQNQKGDFNSLPGILGDYLLNEGLEVAVMGNSDTTENLHREVGLIAMNSKGYIPHGDIGRKNLLEDPTRPFGLKTDYNHLYSSFLGLYPHINLLVIETGDMNRLEAYRENLSQQQYNQHKEMILRDIDLFLEKLMAIVDFSNTSLMLVTPYPSDDAGEYGERLTPLVLYDGDKGGGFITSDTTRRKGIIGNIDVAPYILKEFGLEAENMTGKFIEKIPDEDNIEYILSLNNRVVNTSKMRYRVLYSFALYEMLASVIALLAIIFKGKIRDPFKELINLLLLATIIPPFVFLILPVFGYQTIINTYLLLIALSTIMVIIIYRLSRYKPLLSIAIATSITMIGLSIDIITGQNFIKQSIMGYDPIIGARYYGIGNEYAGILLGCSLIAISILMEINKKFKFIIPVIVFILILLMGVPTLGANVGATITAIFAYGFILIKLYGGTIQPKTWIYILLLAVGAITTLALIDLLIVEKSSHLAGAIKDIIEGGPSEIVRIITRKVSMNIRVMGVTIWSRVLLIAIGVLTVIFYKPVGLFRRIADAFPSMVVGWSGILVACVVGFLVNDSGVVTAAMAAIYLTTSILYLVLNASLFIGSTNNLFKEGCDLTGKE</sequence>
<feature type="transmembrane region" description="Helical" evidence="1">
    <location>
        <begin position="406"/>
        <end position="426"/>
    </location>
</feature>
<feature type="transmembrane region" description="Helical" evidence="1">
    <location>
        <begin position="457"/>
        <end position="478"/>
    </location>
</feature>
<dbReference type="EMBL" id="WBZB01000040">
    <property type="protein sequence ID" value="KAB3527623.1"/>
    <property type="molecule type" value="Genomic_DNA"/>
</dbReference>
<feature type="transmembrane region" description="Helical" evidence="1">
    <location>
        <begin position="498"/>
        <end position="520"/>
    </location>
</feature>
<feature type="transmembrane region" description="Helical" evidence="1">
    <location>
        <begin position="373"/>
        <end position="394"/>
    </location>
</feature>
<reference evidence="2 3" key="1">
    <citation type="submission" date="2019-10" db="EMBL/GenBank/DDBJ databases">
        <title>Alkaliphilus serpentinus sp. nov. and Alkaliphilus pronyensis sp. nov., two novel anaerobic alkaliphilic species isolated from the serpentinized-hosted hydrothermal field of the Prony Bay (New Caledonia).</title>
        <authorList>
            <person name="Postec A."/>
        </authorList>
    </citation>
    <scope>NUCLEOTIDE SEQUENCE [LARGE SCALE GENOMIC DNA]</scope>
    <source>
        <strain evidence="2 3">LacT</strain>
    </source>
</reference>
<dbReference type="RefSeq" id="WP_151866518.1">
    <property type="nucleotide sequence ID" value="NZ_WBZB01000040.1"/>
</dbReference>
<feature type="transmembrane region" description="Helical" evidence="1">
    <location>
        <begin position="527"/>
        <end position="545"/>
    </location>
</feature>
<name>A0A833M6K3_9FIRM</name>
<dbReference type="AlphaFoldDB" id="A0A833M6K3"/>
<comment type="caution">
    <text evidence="2">The sequence shown here is derived from an EMBL/GenBank/DDBJ whole genome shotgun (WGS) entry which is preliminary data.</text>
</comment>
<dbReference type="OrthoDB" id="3199331at2"/>
<proteinExistence type="predicted"/>